<feature type="transmembrane region" description="Helical" evidence="7">
    <location>
        <begin position="546"/>
        <end position="565"/>
    </location>
</feature>
<gene>
    <name evidence="8" type="primary">RvY_05061-1</name>
    <name evidence="8" type="synonym">RvY_05061.1</name>
    <name evidence="8" type="ORF">RvY_05061</name>
</gene>
<feature type="transmembrane region" description="Helical" evidence="7">
    <location>
        <begin position="168"/>
        <end position="186"/>
    </location>
</feature>
<accession>A0A1D1UZH8</accession>
<evidence type="ECO:0000256" key="4">
    <source>
        <dbReference type="ARBA" id="ARBA00022989"/>
    </source>
</evidence>
<feature type="transmembrane region" description="Helical" evidence="7">
    <location>
        <begin position="490"/>
        <end position="513"/>
    </location>
</feature>
<evidence type="ECO:0000256" key="7">
    <source>
        <dbReference type="SAM" id="Phobius"/>
    </source>
</evidence>
<dbReference type="PANTHER" id="PTHR21355:SF0">
    <property type="entry name" value="G-PROTEIN COUPLED RECEPTOR-ASSOCIATED PROTEIN LMBRD2"/>
    <property type="match status" value="1"/>
</dbReference>
<evidence type="ECO:0000256" key="1">
    <source>
        <dbReference type="ARBA" id="ARBA00004141"/>
    </source>
</evidence>
<reference evidence="8 9" key="1">
    <citation type="journal article" date="2016" name="Nat. Commun.">
        <title>Extremotolerant tardigrade genome and improved radiotolerance of human cultured cells by tardigrade-unique protein.</title>
        <authorList>
            <person name="Hashimoto T."/>
            <person name="Horikawa D.D."/>
            <person name="Saito Y."/>
            <person name="Kuwahara H."/>
            <person name="Kozuka-Hata H."/>
            <person name="Shin-I T."/>
            <person name="Minakuchi Y."/>
            <person name="Ohishi K."/>
            <person name="Motoyama A."/>
            <person name="Aizu T."/>
            <person name="Enomoto A."/>
            <person name="Kondo K."/>
            <person name="Tanaka S."/>
            <person name="Hara Y."/>
            <person name="Koshikawa S."/>
            <person name="Sagara H."/>
            <person name="Miura T."/>
            <person name="Yokobori S."/>
            <person name="Miyagawa K."/>
            <person name="Suzuki Y."/>
            <person name="Kubo T."/>
            <person name="Oyama M."/>
            <person name="Kohara Y."/>
            <person name="Fujiyama A."/>
            <person name="Arakawa K."/>
            <person name="Katayama T."/>
            <person name="Toyoda A."/>
            <person name="Kunieda T."/>
        </authorList>
    </citation>
    <scope>NUCLEOTIDE SEQUENCE [LARGE SCALE GENOMIC DNA]</scope>
    <source>
        <strain evidence="8 9">YOKOZUNA-1</strain>
    </source>
</reference>
<dbReference type="Proteomes" id="UP000186922">
    <property type="component" value="Unassembled WGS sequence"/>
</dbReference>
<comment type="caution">
    <text evidence="8">The sequence shown here is derived from an EMBL/GenBank/DDBJ whole genome shotgun (WGS) entry which is preliminary data.</text>
</comment>
<dbReference type="EMBL" id="BDGG01000002">
    <property type="protein sequence ID" value="GAU93072.1"/>
    <property type="molecule type" value="Genomic_DNA"/>
</dbReference>
<proteinExistence type="inferred from homology"/>
<dbReference type="InterPro" id="IPR051584">
    <property type="entry name" value="GPCR-associated_LMBR1"/>
</dbReference>
<evidence type="ECO:0000256" key="6">
    <source>
        <dbReference type="SAM" id="MobiDB-lite"/>
    </source>
</evidence>
<feature type="compositionally biased region" description="Polar residues" evidence="6">
    <location>
        <begin position="683"/>
        <end position="715"/>
    </location>
</feature>
<organism evidence="8 9">
    <name type="scientific">Ramazzottius varieornatus</name>
    <name type="common">Water bear</name>
    <name type="synonym">Tardigrade</name>
    <dbReference type="NCBI Taxonomy" id="947166"/>
    <lineage>
        <taxon>Eukaryota</taxon>
        <taxon>Metazoa</taxon>
        <taxon>Ecdysozoa</taxon>
        <taxon>Tardigrada</taxon>
        <taxon>Eutardigrada</taxon>
        <taxon>Parachela</taxon>
        <taxon>Hypsibioidea</taxon>
        <taxon>Ramazzottiidae</taxon>
        <taxon>Ramazzottius</taxon>
    </lineage>
</organism>
<sequence>MATVVLALELISVFVLTLAVLHQYGNWRTQHPIVTVAVFVAWYFSFLIIFIVPMDVSSTLYQQCLNPLGLHNTSEEHFNVTSLSPNIIKNVTVVMNFEYNETVEASVVLDCEAPWSYVDPRVLPKLWLILYWTCQFLTWFLLPLMQSYAMAGEFSVGGKLLASLKRNAIYYGTYLLIFGILLIYLATRPGVHLSGSKLYTLLVTASNTWGLFLLILLLGYGLVEIPRGIFKRSNLSYQLAYTQFKLAKVSVEKAEADEEIADIFSEIRKMVPQLNERHHLRKCLDVMISKCPDDIQQSLTNPPAGRTSDRSGNVTSGIVPTESSLAFLHKRMIASIHRQFRASSTWIALLEEGFELEDCIRNQSNIDRTFRPTFPVSHGRLYTKFCNPKLEWIWKCLLRQWVLKFVAVVMVIVTLMVVWSECTFFVVRPVLSIFANFVDLASAHKQYFHVEVASFFIIAFLALCTYRTVFKIRVFNYYHVAPRHQTDENTLIFCGALLCRLTPPMVLNFLGLIHMDSHIIKQQTAETAFTRIMGHMDVLPIISDGFNVYFPMLIVVLCLATYFRLGSRFLNFVGFQQFIGDDEMAVDLVNEGRELMQRERRKRLRSEETKSRRENLLQLVNNTSNFGRVSRYTRNPLSGKGTRDSQNDPSYHYRKFENEEATVASDFAASSRTQLRDTESRMSNDPVTLDLSNDLHSTDRNYQTTSSSYEVGSLSNHRHPPRNLFDDV</sequence>
<keyword evidence="4 7" id="KW-1133">Transmembrane helix</keyword>
<evidence type="ECO:0000256" key="3">
    <source>
        <dbReference type="ARBA" id="ARBA00022692"/>
    </source>
</evidence>
<dbReference type="GO" id="GO:0016020">
    <property type="term" value="C:membrane"/>
    <property type="evidence" value="ECO:0007669"/>
    <property type="project" value="UniProtKB-SubCell"/>
</dbReference>
<comment type="subcellular location">
    <subcellularLocation>
        <location evidence="1">Membrane</location>
        <topology evidence="1">Multi-pass membrane protein</topology>
    </subcellularLocation>
</comment>
<feature type="transmembrane region" description="Helical" evidence="7">
    <location>
        <begin position="6"/>
        <end position="25"/>
    </location>
</feature>
<dbReference type="PANTHER" id="PTHR21355">
    <property type="entry name" value="G-PROTEIN COUPLED RECEPTOR-ASSOCIATED PROTEIN LMBRD2"/>
    <property type="match status" value="1"/>
</dbReference>
<name>A0A1D1UZH8_RAMVA</name>
<keyword evidence="9" id="KW-1185">Reference proteome</keyword>
<feature type="transmembrane region" description="Helical" evidence="7">
    <location>
        <begin position="401"/>
        <end position="427"/>
    </location>
</feature>
<evidence type="ECO:0000256" key="2">
    <source>
        <dbReference type="ARBA" id="ARBA00010487"/>
    </source>
</evidence>
<keyword evidence="5 7" id="KW-0472">Membrane</keyword>
<feature type="region of interest" description="Disordered" evidence="6">
    <location>
        <begin position="628"/>
        <end position="650"/>
    </location>
</feature>
<dbReference type="STRING" id="947166.A0A1D1UZH8"/>
<feature type="transmembrane region" description="Helical" evidence="7">
    <location>
        <begin position="32"/>
        <end position="52"/>
    </location>
</feature>
<dbReference type="InterPro" id="IPR006876">
    <property type="entry name" value="LMBR1-like_membr_prot"/>
</dbReference>
<feature type="region of interest" description="Disordered" evidence="6">
    <location>
        <begin position="667"/>
        <end position="728"/>
    </location>
</feature>
<keyword evidence="3 7" id="KW-0812">Transmembrane</keyword>
<dbReference type="OrthoDB" id="203099at2759"/>
<protein>
    <submittedName>
        <fullName evidence="8">LMBR1-3</fullName>
    </submittedName>
</protein>
<comment type="similarity">
    <text evidence="2">Belongs to the LIMR family.</text>
</comment>
<dbReference type="Pfam" id="PF04791">
    <property type="entry name" value="LMBR1"/>
    <property type="match status" value="1"/>
</dbReference>
<feature type="transmembrane region" description="Helical" evidence="7">
    <location>
        <begin position="447"/>
        <end position="469"/>
    </location>
</feature>
<evidence type="ECO:0000256" key="5">
    <source>
        <dbReference type="ARBA" id="ARBA00023136"/>
    </source>
</evidence>
<dbReference type="AlphaFoldDB" id="A0A1D1UZH8"/>
<evidence type="ECO:0000313" key="9">
    <source>
        <dbReference type="Proteomes" id="UP000186922"/>
    </source>
</evidence>
<feature type="transmembrane region" description="Helical" evidence="7">
    <location>
        <begin position="126"/>
        <end position="148"/>
    </location>
</feature>
<feature type="transmembrane region" description="Helical" evidence="7">
    <location>
        <begin position="198"/>
        <end position="223"/>
    </location>
</feature>
<evidence type="ECO:0000313" key="8">
    <source>
        <dbReference type="EMBL" id="GAU93072.1"/>
    </source>
</evidence>